<accession>A0A7X2XGU3</accession>
<dbReference type="InterPro" id="IPR011493">
    <property type="entry name" value="GLUG"/>
</dbReference>
<dbReference type="Gene3D" id="2.160.20.110">
    <property type="match status" value="3"/>
</dbReference>
<evidence type="ECO:0000256" key="3">
    <source>
        <dbReference type="ARBA" id="ARBA00022729"/>
    </source>
</evidence>
<keyword evidence="7" id="KW-1185">Reference proteome</keyword>
<sequence>MKNEKMLLYKKIMVTVVSSGMLLWPNWGYALPQGGQVVGGSGSIGSPGGGAMEITGNGGNLAIDWDSFNIAQGETVNFKNMQAVLNYVTGSQRSEIFGKLNGSGAHVFLLNPNGILFGAAAEVNVGSLTASTRSLPEEVRKGFNGTLGNLDAEGIAKIQADIVNLGAIAADAINFEGNNISIIKADTLQIQGGDLSKVSLKAKDNINIGYEVTDKTTIDVGDGSGGHTVSDYSKGSGTKASSLGIVTAALDGNEKNITDCMLVHDVYELQAINNNYETEKNSANFDYRYVNGDYMLANEIDASVTSSWNSGQGFACLGALKQLPMGTPSGFQGGFTGSLDGMGYTISDLTIDRSGESYVGLFGCLTESARVTNLTLSGSISGQSSVGGIAGKNLGLIRNVANKAAVKGNSSVGGITSTNYGTVEFVSNSGSITATDGGSVGGIAGSNGDGNKTGIIKYAENTGAVTGWGNLGGIAGVNNSKGTIANAVNQGSVTSDADSSCFGGISGINKGTIKDVVNEGDVKIYKEGTMGGNSVGGISGNNIDKGTIENAVNKGAILGGVAVGGIVGENSGSIRNTENSGNIIGVISAAGGIVGRNANGKGSVIEAFNSGDVSGNGYIGGIVGNNKGGLIEAAANEGNISADQQLAGGIAGYNTNGGKIVNASNKGIITSGNSKGDSFVGGICGFNSGGSIANSYNTGDVTADGNYVGGVCGANANALVDGVYNTGAVEGADNVGGVAGYDGNDEELDYASIKNAYNTGSVSGNKNIGGILGLGEYGSVANVYNLGKVSGSADVDAIMGASDTEAVSAVRNAYFLTDSGYQKYGDGTVYATTAEFNQAFADGLGEEDKKVWQTDQKQTAPYLKPFLQEISGDVGRLEAAAGSDFKAALLAKLQELGINIDPDKILGLDGLAAGEYDLGELLYSTQDGYALQLTGTLVVKSGTQPEPKPEAPATDDKYTATLTSLQKKVVQAWEQSLVNDRDWHIEENRRIQLDNNSVKIEPVLFDEVNLQDEETPAE</sequence>
<name>A0A7X2XGU3_9FIRM</name>
<dbReference type="SMART" id="SM00912">
    <property type="entry name" value="Haemagg_act"/>
    <property type="match status" value="1"/>
</dbReference>
<organism evidence="5 8">
    <name type="scientific">Phascolarctobacterium faecium</name>
    <dbReference type="NCBI Taxonomy" id="33025"/>
    <lineage>
        <taxon>Bacteria</taxon>
        <taxon>Bacillati</taxon>
        <taxon>Bacillota</taxon>
        <taxon>Negativicutes</taxon>
        <taxon>Acidaminococcales</taxon>
        <taxon>Acidaminococcaceae</taxon>
        <taxon>Phascolarctobacterium</taxon>
    </lineage>
</organism>
<evidence type="ECO:0000313" key="8">
    <source>
        <dbReference type="Proteomes" id="UP000484547"/>
    </source>
</evidence>
<dbReference type="AlphaFoldDB" id="A0A7X2XGU3"/>
<dbReference type="InterPro" id="IPR050909">
    <property type="entry name" value="Bact_Autotransporter_VF"/>
</dbReference>
<evidence type="ECO:0000313" key="7">
    <source>
        <dbReference type="Proteomes" id="UP000443070"/>
    </source>
</evidence>
<dbReference type="Proteomes" id="UP000443070">
    <property type="component" value="Unassembled WGS sequence"/>
</dbReference>
<dbReference type="Pfam" id="PF07581">
    <property type="entry name" value="Glug"/>
    <property type="match status" value="1"/>
</dbReference>
<comment type="caution">
    <text evidence="5">The sequence shown here is derived from an EMBL/GenBank/DDBJ whole genome shotgun (WGS) entry which is preliminary data.</text>
</comment>
<dbReference type="PANTHER" id="PTHR12338:SF8">
    <property type="entry name" value="HEME_HEMOPEXIN-BINDING PROTEIN"/>
    <property type="match status" value="1"/>
</dbReference>
<comment type="subcellular location">
    <subcellularLocation>
        <location evidence="1">Secreted</location>
    </subcellularLocation>
</comment>
<dbReference type="EMBL" id="WNBM01000002">
    <property type="protein sequence ID" value="MTT75803.1"/>
    <property type="molecule type" value="Genomic_DNA"/>
</dbReference>
<keyword evidence="3" id="KW-0732">Signal</keyword>
<dbReference type="PANTHER" id="PTHR12338">
    <property type="entry name" value="AUTOTRANSPORTER"/>
    <property type="match status" value="1"/>
</dbReference>
<dbReference type="NCBIfam" id="TIGR01901">
    <property type="entry name" value="adhes_NPXG"/>
    <property type="match status" value="1"/>
</dbReference>
<evidence type="ECO:0000256" key="1">
    <source>
        <dbReference type="ARBA" id="ARBA00004613"/>
    </source>
</evidence>
<evidence type="ECO:0000256" key="2">
    <source>
        <dbReference type="ARBA" id="ARBA00022525"/>
    </source>
</evidence>
<dbReference type="RefSeq" id="WP_155163870.1">
    <property type="nucleotide sequence ID" value="NZ_WNBG01000002.1"/>
</dbReference>
<dbReference type="SUPFAM" id="SSF51126">
    <property type="entry name" value="Pectin lyase-like"/>
    <property type="match status" value="1"/>
</dbReference>
<dbReference type="OrthoDB" id="503558at2"/>
<dbReference type="InterPro" id="IPR011050">
    <property type="entry name" value="Pectin_lyase_fold/virulence"/>
</dbReference>
<reference evidence="7 8" key="1">
    <citation type="journal article" date="2019" name="Nat. Med.">
        <title>A library of human gut bacterial isolates paired with longitudinal multiomics data enables mechanistic microbiome research.</title>
        <authorList>
            <person name="Poyet M."/>
            <person name="Groussin M."/>
            <person name="Gibbons S.M."/>
            <person name="Avila-Pacheco J."/>
            <person name="Jiang X."/>
            <person name="Kearney S.M."/>
            <person name="Perrotta A.R."/>
            <person name="Berdy B."/>
            <person name="Zhao S."/>
            <person name="Lieberman T.D."/>
            <person name="Swanson P.K."/>
            <person name="Smith M."/>
            <person name="Roesemann S."/>
            <person name="Alexander J.E."/>
            <person name="Rich S.A."/>
            <person name="Livny J."/>
            <person name="Vlamakis H."/>
            <person name="Clish C."/>
            <person name="Bullock K."/>
            <person name="Deik A."/>
            <person name="Scott J."/>
            <person name="Pierce K.A."/>
            <person name="Xavier R.J."/>
            <person name="Alm E.J."/>
        </authorList>
    </citation>
    <scope>NUCLEOTIDE SEQUENCE [LARGE SCALE GENOMIC DNA]</scope>
    <source>
        <strain evidence="5 8">BIOML-A13</strain>
        <strain evidence="6 7">BIOML-A3</strain>
    </source>
</reference>
<dbReference type="Proteomes" id="UP000484547">
    <property type="component" value="Unassembled WGS sequence"/>
</dbReference>
<dbReference type="Gene3D" id="2.160.20.10">
    <property type="entry name" value="Single-stranded right-handed beta-helix, Pectin lyase-like"/>
    <property type="match status" value="1"/>
</dbReference>
<keyword evidence="2" id="KW-0964">Secreted</keyword>
<dbReference type="Pfam" id="PF05860">
    <property type="entry name" value="TPS"/>
    <property type="match status" value="1"/>
</dbReference>
<protein>
    <submittedName>
        <fullName evidence="5">Filamentous hemagglutinin N-terminal domain-containing protein</fullName>
    </submittedName>
</protein>
<gene>
    <name evidence="5" type="ORF">GMD11_05905</name>
    <name evidence="6" type="ORF">GMD18_05550</name>
</gene>
<dbReference type="GO" id="GO:0005576">
    <property type="term" value="C:extracellular region"/>
    <property type="evidence" value="ECO:0007669"/>
    <property type="project" value="UniProtKB-SubCell"/>
</dbReference>
<evidence type="ECO:0000313" key="5">
    <source>
        <dbReference type="EMBL" id="MTT75803.1"/>
    </source>
</evidence>
<proteinExistence type="predicted"/>
<dbReference type="EMBL" id="WNBW01000002">
    <property type="protein sequence ID" value="MTU03865.1"/>
    <property type="molecule type" value="Genomic_DNA"/>
</dbReference>
<evidence type="ECO:0000259" key="4">
    <source>
        <dbReference type="SMART" id="SM00912"/>
    </source>
</evidence>
<dbReference type="InterPro" id="IPR008638">
    <property type="entry name" value="FhaB/CdiA-like_TPS"/>
</dbReference>
<evidence type="ECO:0000313" key="6">
    <source>
        <dbReference type="EMBL" id="MTU03865.1"/>
    </source>
</evidence>
<dbReference type="InterPro" id="IPR012334">
    <property type="entry name" value="Pectin_lyas_fold"/>
</dbReference>
<feature type="domain" description="Filamentous haemagglutinin FhaB/tRNA nuclease CdiA-like TPS" evidence="4">
    <location>
        <begin position="28"/>
        <end position="139"/>
    </location>
</feature>